<evidence type="ECO:0000256" key="10">
    <source>
        <dbReference type="ARBA" id="ARBA00023180"/>
    </source>
</evidence>
<dbReference type="PRINTS" id="PR00205">
    <property type="entry name" value="CADHERIN"/>
</dbReference>
<gene>
    <name evidence="16" type="primary">pcdh20</name>
</gene>
<dbReference type="Pfam" id="PF00028">
    <property type="entry name" value="Cadherin"/>
    <property type="match status" value="5"/>
</dbReference>
<dbReference type="FunFam" id="2.60.40.60:FF:000002">
    <property type="entry name" value="Protocadherin alpha 2"/>
    <property type="match status" value="1"/>
</dbReference>
<dbReference type="GO" id="GO:0005886">
    <property type="term" value="C:plasma membrane"/>
    <property type="evidence" value="ECO:0007669"/>
    <property type="project" value="UniProtKB-SubCell"/>
</dbReference>
<dbReference type="GO" id="GO:0009653">
    <property type="term" value="P:anatomical structure morphogenesis"/>
    <property type="evidence" value="ECO:0007669"/>
    <property type="project" value="UniProtKB-ARBA"/>
</dbReference>
<feature type="domain" description="Cadherin" evidence="14">
    <location>
        <begin position="236"/>
        <end position="345"/>
    </location>
</feature>
<feature type="domain" description="Cadherin" evidence="14">
    <location>
        <begin position="453"/>
        <end position="556"/>
    </location>
</feature>
<keyword evidence="3 13" id="KW-0812">Transmembrane</keyword>
<keyword evidence="5" id="KW-0677">Repeat</keyword>
<dbReference type="SMART" id="SM00112">
    <property type="entry name" value="CA"/>
    <property type="match status" value="7"/>
</dbReference>
<organism evidence="15 16">
    <name type="scientific">Clupea harengus</name>
    <name type="common">Atlantic herring</name>
    <dbReference type="NCBI Taxonomy" id="7950"/>
    <lineage>
        <taxon>Eukaryota</taxon>
        <taxon>Metazoa</taxon>
        <taxon>Chordata</taxon>
        <taxon>Craniata</taxon>
        <taxon>Vertebrata</taxon>
        <taxon>Euteleostomi</taxon>
        <taxon>Actinopterygii</taxon>
        <taxon>Neopterygii</taxon>
        <taxon>Teleostei</taxon>
        <taxon>Clupei</taxon>
        <taxon>Clupeiformes</taxon>
        <taxon>Clupeoidei</taxon>
        <taxon>Clupeidae</taxon>
        <taxon>Clupea</taxon>
    </lineage>
</organism>
<evidence type="ECO:0000256" key="8">
    <source>
        <dbReference type="ARBA" id="ARBA00022989"/>
    </source>
</evidence>
<feature type="domain" description="Cadherin" evidence="14">
    <location>
        <begin position="391"/>
        <end position="452"/>
    </location>
</feature>
<dbReference type="GeneID" id="105911129"/>
<evidence type="ECO:0000313" key="16">
    <source>
        <dbReference type="RefSeq" id="XP_031442962.1"/>
    </source>
</evidence>
<keyword evidence="10" id="KW-0325">Glycoprotein</keyword>
<accession>A0A6P8H5J6</accession>
<sequence length="857" mass="94347">MGDGICDNMNAAVLLQKVLFVVVLKQAMYSALSLRVQEEQQEGVHIGTIGRDYPGPYRLLDQDYIHLHESTGDLYTTKQIIDREIVCPPQQDGDCTITLYAVVGPQNITEVIEIVLIVEDINDNAPLFPESVICFSVAEDESVGASFILDGEAHDVDSDINGQISYHLQNYSEFFAVIERGPALVLVLRRELDREIQDNHQMTLVAVDHGLRPLSGTATLMVTVTDVNDNCPEFDPDSPYSATISGNTSKGSVIAQVKATDRDVGHNAAVDYSFSWKNSDKAMALFQLDRHSGLITLADDVRADSPDEFVLNVLASDPLCSPRSPPATSEVTVSVTPVTGPEPVIKIRFIAEHENQTILLQENTPPAALALLELEDGVGGCALSIEGDVPFSLKPQTQNGNYLLSSSKPLDFEMLSEYHVSVVITNAQGKRLYYKKEIKVLLVDVNDNAPRFNQTHYQIVLEENNKPGAGILQVRAFDPDSQHNGRVFYRLSRNTSPIFHVDRVTGELSVSASLDREQQESYTLTVLARDSGIPPLETSASVSVHVLDQNDNVPSFLTPHFIFFVPENIPRLAPVGKIGVTDTDKGDNGEVEVRVFNGTGPFVMDNVQGTLRCTEELDREERDRYEFFLVALDRGSPSLSSSARVTIFVEDMNDNQPQVILPSSNLTCLTVSPSTPAGSMVTRIYAMDTDSGINSDITYHLVGSEPAQNCPFQIDPHSGNVSLAQHLMGQDYGMHHLFIVVSDGGKPIPLQTTVWVNLLVNETLAPCRLDSVPKSLPSRLPRPTMPNQCETSEQYGQNPKLILLIGLGMVVLSLCLLSIAVGLFVKQRNMRHINVNVKACEIIPLRDKHSSDHWEKD</sequence>
<dbReference type="CDD" id="cd11304">
    <property type="entry name" value="Cadherin_repeat"/>
    <property type="match status" value="6"/>
</dbReference>
<evidence type="ECO:0000256" key="7">
    <source>
        <dbReference type="ARBA" id="ARBA00022889"/>
    </source>
</evidence>
<evidence type="ECO:0000256" key="12">
    <source>
        <dbReference type="PROSITE-ProRule" id="PRU00043"/>
    </source>
</evidence>
<dbReference type="InterPro" id="IPR050174">
    <property type="entry name" value="Protocadherin/Cadherin-CA"/>
</dbReference>
<feature type="domain" description="Cadherin" evidence="14">
    <location>
        <begin position="663"/>
        <end position="775"/>
    </location>
</feature>
<dbReference type="SUPFAM" id="SSF49313">
    <property type="entry name" value="Cadherin-like"/>
    <property type="match status" value="6"/>
</dbReference>
<evidence type="ECO:0000256" key="4">
    <source>
        <dbReference type="ARBA" id="ARBA00022729"/>
    </source>
</evidence>
<keyword evidence="4" id="KW-0732">Signal</keyword>
<keyword evidence="6 12" id="KW-0106">Calcium</keyword>
<dbReference type="CTD" id="568796"/>
<keyword evidence="7" id="KW-0130">Cell adhesion</keyword>
<reference evidence="16" key="1">
    <citation type="submission" date="2025-08" db="UniProtKB">
        <authorList>
            <consortium name="RefSeq"/>
        </authorList>
    </citation>
    <scope>IDENTIFICATION</scope>
</reference>
<evidence type="ECO:0000256" key="6">
    <source>
        <dbReference type="ARBA" id="ARBA00022837"/>
    </source>
</evidence>
<dbReference type="PANTHER" id="PTHR24028">
    <property type="entry name" value="CADHERIN-87A"/>
    <property type="match status" value="1"/>
</dbReference>
<keyword evidence="2" id="KW-1003">Cell membrane</keyword>
<feature type="transmembrane region" description="Helical" evidence="13">
    <location>
        <begin position="801"/>
        <end position="825"/>
    </location>
</feature>
<feature type="domain" description="Cadherin" evidence="14">
    <location>
        <begin position="129"/>
        <end position="234"/>
    </location>
</feature>
<dbReference type="RefSeq" id="XP_031442962.1">
    <property type="nucleotide sequence ID" value="XM_031587102.2"/>
</dbReference>
<evidence type="ECO:0000313" key="15">
    <source>
        <dbReference type="Proteomes" id="UP000515152"/>
    </source>
</evidence>
<dbReference type="GO" id="GO:0007156">
    <property type="term" value="P:homophilic cell adhesion via plasma membrane adhesion molecules"/>
    <property type="evidence" value="ECO:0007669"/>
    <property type="project" value="InterPro"/>
</dbReference>
<keyword evidence="8 13" id="KW-1133">Transmembrane helix</keyword>
<comment type="subcellular location">
    <subcellularLocation>
        <location evidence="1">Cell membrane</location>
        <topology evidence="1">Single-pass type I membrane protein</topology>
    </subcellularLocation>
</comment>
<feature type="domain" description="Cadherin" evidence="14">
    <location>
        <begin position="57"/>
        <end position="128"/>
    </location>
</feature>
<dbReference type="InterPro" id="IPR015919">
    <property type="entry name" value="Cadherin-like_sf"/>
</dbReference>
<keyword evidence="9 13" id="KW-0472">Membrane</keyword>
<dbReference type="FunFam" id="2.60.40.60:FF:000007">
    <property type="entry name" value="Protocadherin alpha 2"/>
    <property type="match status" value="1"/>
</dbReference>
<name>A0A6P8H5J6_CLUHA</name>
<evidence type="ECO:0000256" key="2">
    <source>
        <dbReference type="ARBA" id="ARBA00022475"/>
    </source>
</evidence>
<dbReference type="FunFam" id="2.60.40.60:FF:000005">
    <property type="entry name" value="Protocadherin 9"/>
    <property type="match status" value="1"/>
</dbReference>
<evidence type="ECO:0000256" key="9">
    <source>
        <dbReference type="ARBA" id="ARBA00023136"/>
    </source>
</evidence>
<dbReference type="GO" id="GO:0005509">
    <property type="term" value="F:calcium ion binding"/>
    <property type="evidence" value="ECO:0007669"/>
    <property type="project" value="UniProtKB-UniRule"/>
</dbReference>
<dbReference type="AlphaFoldDB" id="A0A6P8H5J6"/>
<evidence type="ECO:0000256" key="11">
    <source>
        <dbReference type="ARBA" id="ARBA00072296"/>
    </source>
</evidence>
<dbReference type="OrthoDB" id="6252479at2759"/>
<dbReference type="InterPro" id="IPR002126">
    <property type="entry name" value="Cadherin-like_dom"/>
</dbReference>
<dbReference type="PROSITE" id="PS50268">
    <property type="entry name" value="CADHERIN_2"/>
    <property type="match status" value="7"/>
</dbReference>
<feature type="domain" description="Cadherin" evidence="14">
    <location>
        <begin position="557"/>
        <end position="659"/>
    </location>
</feature>
<dbReference type="FunFam" id="2.60.40.60:FF:000020">
    <property type="entry name" value="Dachsous cadherin-related 1b"/>
    <property type="match status" value="1"/>
</dbReference>
<evidence type="ECO:0000256" key="3">
    <source>
        <dbReference type="ARBA" id="ARBA00022692"/>
    </source>
</evidence>
<evidence type="ECO:0000259" key="14">
    <source>
        <dbReference type="PROSITE" id="PS50268"/>
    </source>
</evidence>
<dbReference type="InterPro" id="IPR020894">
    <property type="entry name" value="Cadherin_CS"/>
</dbReference>
<evidence type="ECO:0000256" key="5">
    <source>
        <dbReference type="ARBA" id="ARBA00022737"/>
    </source>
</evidence>
<evidence type="ECO:0000256" key="13">
    <source>
        <dbReference type="SAM" id="Phobius"/>
    </source>
</evidence>
<dbReference type="FunFam" id="2.60.40.60:FF:000016">
    <property type="entry name" value="Protocadherin 9"/>
    <property type="match status" value="1"/>
</dbReference>
<dbReference type="Gene3D" id="2.60.40.60">
    <property type="entry name" value="Cadherins"/>
    <property type="match status" value="7"/>
</dbReference>
<protein>
    <recommendedName>
        <fullName evidence="11">Protocadherin-20</fullName>
    </recommendedName>
</protein>
<keyword evidence="15" id="KW-1185">Reference proteome</keyword>
<dbReference type="Proteomes" id="UP000515152">
    <property type="component" value="Chromosome 20"/>
</dbReference>
<evidence type="ECO:0000256" key="1">
    <source>
        <dbReference type="ARBA" id="ARBA00004251"/>
    </source>
</evidence>
<dbReference type="PANTHER" id="PTHR24028:SF146">
    <property type="entry name" value="CADHERIN 96CB, ISOFORM D-RELATED"/>
    <property type="match status" value="1"/>
</dbReference>
<dbReference type="PROSITE" id="PS00232">
    <property type="entry name" value="CADHERIN_1"/>
    <property type="match status" value="3"/>
</dbReference>
<proteinExistence type="predicted"/>
<dbReference type="KEGG" id="char:105911129"/>